<keyword evidence="2" id="KW-0238">DNA-binding</keyword>
<dbReference type="InterPro" id="IPR018062">
    <property type="entry name" value="HTH_AraC-typ_CS"/>
</dbReference>
<dbReference type="SMART" id="SM00342">
    <property type="entry name" value="HTH_ARAC"/>
    <property type="match status" value="1"/>
</dbReference>
<dbReference type="PROSITE" id="PS00041">
    <property type="entry name" value="HTH_ARAC_FAMILY_1"/>
    <property type="match status" value="1"/>
</dbReference>
<dbReference type="Proteomes" id="UP000772618">
    <property type="component" value="Unassembled WGS sequence"/>
</dbReference>
<comment type="caution">
    <text evidence="5">The sequence shown here is derived from an EMBL/GenBank/DDBJ whole genome shotgun (WGS) entry which is preliminary data.</text>
</comment>
<protein>
    <submittedName>
        <fullName evidence="5">AraC family transcriptional regulator</fullName>
    </submittedName>
</protein>
<feature type="domain" description="HTH araC/xylS-type" evidence="4">
    <location>
        <begin position="78"/>
        <end position="178"/>
    </location>
</feature>
<evidence type="ECO:0000313" key="6">
    <source>
        <dbReference type="Proteomes" id="UP000772618"/>
    </source>
</evidence>
<dbReference type="PANTHER" id="PTHR43280">
    <property type="entry name" value="ARAC-FAMILY TRANSCRIPTIONAL REGULATOR"/>
    <property type="match status" value="1"/>
</dbReference>
<name>A0ABS5VYU2_9BACT</name>
<dbReference type="Gene3D" id="1.10.10.60">
    <property type="entry name" value="Homeodomain-like"/>
    <property type="match status" value="1"/>
</dbReference>
<keyword evidence="3" id="KW-0804">Transcription</keyword>
<dbReference type="RefSeq" id="WP_254156319.1">
    <property type="nucleotide sequence ID" value="NZ_JAHESD010000073.1"/>
</dbReference>
<dbReference type="InterPro" id="IPR018060">
    <property type="entry name" value="HTH_AraC"/>
</dbReference>
<proteinExistence type="predicted"/>
<organism evidence="5 6">
    <name type="scientific">Chryseosolibacter indicus</name>
    <dbReference type="NCBI Taxonomy" id="2782351"/>
    <lineage>
        <taxon>Bacteria</taxon>
        <taxon>Pseudomonadati</taxon>
        <taxon>Bacteroidota</taxon>
        <taxon>Cytophagia</taxon>
        <taxon>Cytophagales</taxon>
        <taxon>Chryseotaleaceae</taxon>
        <taxon>Chryseosolibacter</taxon>
    </lineage>
</organism>
<evidence type="ECO:0000259" key="4">
    <source>
        <dbReference type="PROSITE" id="PS01124"/>
    </source>
</evidence>
<evidence type="ECO:0000256" key="2">
    <source>
        <dbReference type="ARBA" id="ARBA00023125"/>
    </source>
</evidence>
<dbReference type="InterPro" id="IPR009057">
    <property type="entry name" value="Homeodomain-like_sf"/>
</dbReference>
<dbReference type="EMBL" id="JAHESD010000073">
    <property type="protein sequence ID" value="MBT1705919.1"/>
    <property type="molecule type" value="Genomic_DNA"/>
</dbReference>
<accession>A0ABS5VYU2</accession>
<gene>
    <name evidence="5" type="ORF">KK060_21690</name>
</gene>
<reference evidence="5 6" key="1">
    <citation type="submission" date="2021-05" db="EMBL/GenBank/DDBJ databases">
        <title>A Polyphasic approach of four new species of the genus Ohtaekwangia: Ohtaekwangia histidinii sp. nov., Ohtaekwangia cretensis sp. nov., Ohtaekwangia indiensis sp. nov., Ohtaekwangia reichenbachii sp. nov. from diverse environment.</title>
        <authorList>
            <person name="Octaviana S."/>
        </authorList>
    </citation>
    <scope>NUCLEOTIDE SEQUENCE [LARGE SCALE GENOMIC DNA]</scope>
    <source>
        <strain evidence="5 6">PWU20</strain>
    </source>
</reference>
<dbReference type="Pfam" id="PF12833">
    <property type="entry name" value="HTH_18"/>
    <property type="match status" value="1"/>
</dbReference>
<evidence type="ECO:0000256" key="3">
    <source>
        <dbReference type="ARBA" id="ARBA00023163"/>
    </source>
</evidence>
<sequence>MDNKTLYIKNMVCDRCKMAVQQVLDKNALPYTSVELGEVELAQPLNTEQLSKFKEDIETIGFELIEDKTSKIISSIKTSVIDFVRNSDESRKLKLSVYLAEQLGKDYNYLSSLFSSIEGTTIEQYFIHQKIELVKELIVYDELSLSEIAYKTGYSSIQHLSNQFKKVTGLTPTHFKQVKENRRKPLDQV</sequence>
<dbReference type="PANTHER" id="PTHR43280:SF28">
    <property type="entry name" value="HTH-TYPE TRANSCRIPTIONAL ACTIVATOR RHAS"/>
    <property type="match status" value="1"/>
</dbReference>
<evidence type="ECO:0000256" key="1">
    <source>
        <dbReference type="ARBA" id="ARBA00023015"/>
    </source>
</evidence>
<evidence type="ECO:0000313" key="5">
    <source>
        <dbReference type="EMBL" id="MBT1705919.1"/>
    </source>
</evidence>
<keyword evidence="1" id="KW-0805">Transcription regulation</keyword>
<dbReference type="PROSITE" id="PS01124">
    <property type="entry name" value="HTH_ARAC_FAMILY_2"/>
    <property type="match status" value="1"/>
</dbReference>
<dbReference type="SUPFAM" id="SSF46689">
    <property type="entry name" value="Homeodomain-like"/>
    <property type="match status" value="1"/>
</dbReference>
<keyword evidence="6" id="KW-1185">Reference proteome</keyword>